<proteinExistence type="predicted"/>
<evidence type="ECO:0000256" key="1">
    <source>
        <dbReference type="SAM" id="MobiDB-lite"/>
    </source>
</evidence>
<gene>
    <name evidence="2" type="ORF">PGQ11_013203</name>
</gene>
<comment type="caution">
    <text evidence="2">The sequence shown here is derived from an EMBL/GenBank/DDBJ whole genome shotgun (WGS) entry which is preliminary data.</text>
</comment>
<keyword evidence="3" id="KW-1185">Reference proteome</keyword>
<evidence type="ECO:0000313" key="3">
    <source>
        <dbReference type="Proteomes" id="UP001390339"/>
    </source>
</evidence>
<accession>A0ABR2I4K4</accession>
<dbReference type="EMBL" id="JAPCWZ010000007">
    <property type="protein sequence ID" value="KAK8857291.1"/>
    <property type="molecule type" value="Genomic_DNA"/>
</dbReference>
<evidence type="ECO:0000313" key="2">
    <source>
        <dbReference type="EMBL" id="KAK8857291.1"/>
    </source>
</evidence>
<dbReference type="Proteomes" id="UP001390339">
    <property type="component" value="Unassembled WGS sequence"/>
</dbReference>
<feature type="compositionally biased region" description="Low complexity" evidence="1">
    <location>
        <begin position="15"/>
        <end position="28"/>
    </location>
</feature>
<reference evidence="2 3" key="1">
    <citation type="journal article" date="2024" name="IMA Fungus">
        <title>Apiospora arundinis, a panoply of carbohydrate-active enzymes and secondary metabolites.</title>
        <authorList>
            <person name="Sorensen T."/>
            <person name="Petersen C."/>
            <person name="Muurmann A.T."/>
            <person name="Christiansen J.V."/>
            <person name="Brundto M.L."/>
            <person name="Overgaard C.K."/>
            <person name="Boysen A.T."/>
            <person name="Wollenberg R.D."/>
            <person name="Larsen T.O."/>
            <person name="Sorensen J.L."/>
            <person name="Nielsen K.L."/>
            <person name="Sondergaard T.E."/>
        </authorList>
    </citation>
    <scope>NUCLEOTIDE SEQUENCE [LARGE SCALE GENOMIC DNA]</scope>
    <source>
        <strain evidence="2 3">AAU 773</strain>
    </source>
</reference>
<protein>
    <submittedName>
        <fullName evidence="2">Uncharacterized protein</fullName>
    </submittedName>
</protein>
<organism evidence="2 3">
    <name type="scientific">Apiospora arundinis</name>
    <dbReference type="NCBI Taxonomy" id="335852"/>
    <lineage>
        <taxon>Eukaryota</taxon>
        <taxon>Fungi</taxon>
        <taxon>Dikarya</taxon>
        <taxon>Ascomycota</taxon>
        <taxon>Pezizomycotina</taxon>
        <taxon>Sordariomycetes</taxon>
        <taxon>Xylariomycetidae</taxon>
        <taxon>Amphisphaeriales</taxon>
        <taxon>Apiosporaceae</taxon>
        <taxon>Apiospora</taxon>
    </lineage>
</organism>
<feature type="region of interest" description="Disordered" evidence="1">
    <location>
        <begin position="1"/>
        <end position="28"/>
    </location>
</feature>
<sequence>MCAGRHPSDNGGNGNNNNNNSSSSSDNGSAAIAAWVIQTQTDGIFTLVKLKHKRLTVIAGNDAPSGQDAADDNEGIFTLVKSPYSPVD</sequence>
<name>A0ABR2I4K4_9PEZI</name>